<reference evidence="7" key="2">
    <citation type="submission" date="2025-08" db="UniProtKB">
        <authorList>
            <consortium name="Ensembl"/>
        </authorList>
    </citation>
    <scope>IDENTIFICATION</scope>
</reference>
<evidence type="ECO:0000313" key="8">
    <source>
        <dbReference type="Proteomes" id="UP000265080"/>
    </source>
</evidence>
<dbReference type="InterPro" id="IPR001995">
    <property type="entry name" value="Peptidase_A2_cat"/>
</dbReference>
<dbReference type="Gene3D" id="3.10.10.10">
    <property type="entry name" value="HIV Type 1 Reverse Transcriptase, subunit A, domain 1"/>
    <property type="match status" value="1"/>
</dbReference>
<dbReference type="OMA" id="FLANSMW"/>
<evidence type="ECO:0000259" key="5">
    <source>
        <dbReference type="PROSITE" id="PS50175"/>
    </source>
</evidence>
<dbReference type="STRING" id="161767.ENSAPEP00000002966"/>
<name>A0A3P8RS76_AMPPE</name>
<feature type="domain" description="Peptidase A2" evidence="5">
    <location>
        <begin position="59"/>
        <end position="74"/>
    </location>
</feature>
<dbReference type="InterPro" id="IPR043128">
    <property type="entry name" value="Rev_trsase/Diguanyl_cyclase"/>
</dbReference>
<evidence type="ECO:0000256" key="3">
    <source>
        <dbReference type="ARBA" id="ARBA00022801"/>
    </source>
</evidence>
<dbReference type="Ensembl" id="ENSAPET00000003033.1">
    <property type="protein sequence ID" value="ENSAPEP00000002966.1"/>
    <property type="gene ID" value="ENSAPEG00000002124.1"/>
</dbReference>
<keyword evidence="8" id="KW-1185">Reference proteome</keyword>
<dbReference type="SUPFAM" id="SSF50630">
    <property type="entry name" value="Acid proteases"/>
    <property type="match status" value="1"/>
</dbReference>
<keyword evidence="4" id="KW-0472">Membrane</keyword>
<dbReference type="GeneTree" id="ENSGT00940000163417"/>
<evidence type="ECO:0000256" key="2">
    <source>
        <dbReference type="ARBA" id="ARBA00012180"/>
    </source>
</evidence>
<dbReference type="PANTHER" id="PTHR33064">
    <property type="entry name" value="POL PROTEIN"/>
    <property type="match status" value="1"/>
</dbReference>
<dbReference type="Pfam" id="PF00078">
    <property type="entry name" value="RVT_1"/>
    <property type="match status" value="1"/>
</dbReference>
<dbReference type="InterPro" id="IPR051320">
    <property type="entry name" value="Viral_Replic_Matur_Polypro"/>
</dbReference>
<keyword evidence="3" id="KW-0378">Hydrolase</keyword>
<dbReference type="PANTHER" id="PTHR33064:SF37">
    <property type="entry name" value="RIBONUCLEASE H"/>
    <property type="match status" value="1"/>
</dbReference>
<evidence type="ECO:0000256" key="1">
    <source>
        <dbReference type="ARBA" id="ARBA00010879"/>
    </source>
</evidence>
<dbReference type="GO" id="GO:0004523">
    <property type="term" value="F:RNA-DNA hybrid ribonuclease activity"/>
    <property type="evidence" value="ECO:0007669"/>
    <property type="project" value="UniProtKB-EC"/>
</dbReference>
<feature type="domain" description="Reverse transcriptase" evidence="6">
    <location>
        <begin position="187"/>
        <end position="405"/>
    </location>
</feature>
<feature type="transmembrane region" description="Helical" evidence="4">
    <location>
        <begin position="388"/>
        <end position="413"/>
    </location>
</feature>
<organism evidence="7 8">
    <name type="scientific">Amphiprion percula</name>
    <name type="common">Orange clownfish</name>
    <name type="synonym">Lutjanus percula</name>
    <dbReference type="NCBI Taxonomy" id="161767"/>
    <lineage>
        <taxon>Eukaryota</taxon>
        <taxon>Metazoa</taxon>
        <taxon>Chordata</taxon>
        <taxon>Craniata</taxon>
        <taxon>Vertebrata</taxon>
        <taxon>Euteleostomi</taxon>
        <taxon>Actinopterygii</taxon>
        <taxon>Neopterygii</taxon>
        <taxon>Teleostei</taxon>
        <taxon>Neoteleostei</taxon>
        <taxon>Acanthomorphata</taxon>
        <taxon>Ovalentaria</taxon>
        <taxon>Pomacentridae</taxon>
        <taxon>Amphiprion</taxon>
    </lineage>
</organism>
<dbReference type="InterPro" id="IPR021109">
    <property type="entry name" value="Peptidase_aspartic_dom_sf"/>
</dbReference>
<dbReference type="InterPro" id="IPR000477">
    <property type="entry name" value="RT_dom"/>
</dbReference>
<reference evidence="7" key="3">
    <citation type="submission" date="2025-09" db="UniProtKB">
        <authorList>
            <consortium name="Ensembl"/>
        </authorList>
    </citation>
    <scope>IDENTIFICATION</scope>
</reference>
<dbReference type="Proteomes" id="UP000265080">
    <property type="component" value="Chromosome 21"/>
</dbReference>
<dbReference type="EC" id="3.1.26.4" evidence="2"/>
<dbReference type="GO" id="GO:0004190">
    <property type="term" value="F:aspartic-type endopeptidase activity"/>
    <property type="evidence" value="ECO:0007669"/>
    <property type="project" value="InterPro"/>
</dbReference>
<protein>
    <recommendedName>
        <fullName evidence="2">ribonuclease H</fullName>
        <ecNumber evidence="2">3.1.26.4</ecNumber>
    </recommendedName>
</protein>
<accession>A0A3P8RS76</accession>
<proteinExistence type="inferred from homology"/>
<dbReference type="PROSITE" id="PS50878">
    <property type="entry name" value="RT_POL"/>
    <property type="match status" value="1"/>
</dbReference>
<reference evidence="7 8" key="1">
    <citation type="submission" date="2018-03" db="EMBL/GenBank/DDBJ databases">
        <title>Finding Nemo's genes: A chromosome-scale reference assembly of the genome of the orange clownfish Amphiprion percula.</title>
        <authorList>
            <person name="Lehmann R."/>
        </authorList>
    </citation>
    <scope>NUCLEOTIDE SEQUENCE</scope>
</reference>
<keyword evidence="4" id="KW-1133">Transmembrane helix</keyword>
<comment type="similarity">
    <text evidence="1">Belongs to the beta type-B retroviral polymerase family. HERV class-II K(HML-2) pol subfamily.</text>
</comment>
<evidence type="ECO:0000313" key="7">
    <source>
        <dbReference type="Ensembl" id="ENSAPEP00000002966.1"/>
    </source>
</evidence>
<dbReference type="InterPro" id="IPR043502">
    <property type="entry name" value="DNA/RNA_pol_sf"/>
</dbReference>
<evidence type="ECO:0000259" key="6">
    <source>
        <dbReference type="PROSITE" id="PS50878"/>
    </source>
</evidence>
<evidence type="ECO:0000256" key="4">
    <source>
        <dbReference type="SAM" id="Phobius"/>
    </source>
</evidence>
<sequence length="423" mass="48089">MSATEKDKKDLPHRVIIFNGKPYDCLCDTGACRTVLTSAPPGYRTSGKVETQQHTKLLILVDPNCPINLLGRDLMTQLKIAVVPTADGMATAVLTDQQVVEDVSLPHYYWTLDLSDRTIGDPGKLPTEKAHALNSRRTEETQYQSVKDMHVTFWYKHSPGPRQAQYKLSPEAEKGIQSVIEDMKAAGIIRPVRPTEDVCNTPIFPVKKASGNWRMVQDLRAVNNAIQHDTPEVENPHTLMNSITSNKQYFSVVDLSNAFFSVPLHEDSQHWFGFTHKDKKYTYTRLPQEFSESPHQFLRALEYSMNTCKVEDHSQVLLYVDDIIIASDTAQHCKDTTIQVLQHLYSTGHKVSLKKLMMLPPPLPGFLHTYRLELTPKSSILVSSDQRILFLIVWESFMCFLANSMWAFICLALRRGFRRATLP</sequence>
<dbReference type="Gene3D" id="3.30.70.270">
    <property type="match status" value="1"/>
</dbReference>
<dbReference type="PROSITE" id="PS50175">
    <property type="entry name" value="ASP_PROT_RETROV"/>
    <property type="match status" value="1"/>
</dbReference>
<dbReference type="AlphaFoldDB" id="A0A3P8RS76"/>
<keyword evidence="4" id="KW-0812">Transmembrane</keyword>
<dbReference type="SUPFAM" id="SSF56672">
    <property type="entry name" value="DNA/RNA polymerases"/>
    <property type="match status" value="1"/>
</dbReference>
<dbReference type="GO" id="GO:0006508">
    <property type="term" value="P:proteolysis"/>
    <property type="evidence" value="ECO:0007669"/>
    <property type="project" value="InterPro"/>
</dbReference>
<dbReference type="Gene3D" id="2.40.70.10">
    <property type="entry name" value="Acid Proteases"/>
    <property type="match status" value="1"/>
</dbReference>